<dbReference type="RefSeq" id="WP_201636253.1">
    <property type="nucleotide sequence ID" value="NZ_JAEQNB010000004.1"/>
</dbReference>
<dbReference type="Proteomes" id="UP000602284">
    <property type="component" value="Unassembled WGS sequence"/>
</dbReference>
<keyword evidence="1" id="KW-0812">Transmembrane</keyword>
<feature type="transmembrane region" description="Helical" evidence="1">
    <location>
        <begin position="80"/>
        <end position="102"/>
    </location>
</feature>
<feature type="transmembrane region" description="Helical" evidence="1">
    <location>
        <begin position="6"/>
        <end position="27"/>
    </location>
</feature>
<evidence type="ECO:0000256" key="1">
    <source>
        <dbReference type="SAM" id="Phobius"/>
    </source>
</evidence>
<feature type="transmembrane region" description="Helical" evidence="1">
    <location>
        <begin position="174"/>
        <end position="197"/>
    </location>
</feature>
<keyword evidence="1" id="KW-1133">Transmembrane helix</keyword>
<proteinExistence type="predicted"/>
<comment type="caution">
    <text evidence="2">The sequence shown here is derived from an EMBL/GenBank/DDBJ whole genome shotgun (WGS) entry which is preliminary data.</text>
</comment>
<evidence type="ECO:0000313" key="2">
    <source>
        <dbReference type="EMBL" id="MBL0387847.1"/>
    </source>
</evidence>
<feature type="transmembrane region" description="Helical" evidence="1">
    <location>
        <begin position="142"/>
        <end position="162"/>
    </location>
</feature>
<gene>
    <name evidence="2" type="ORF">JJB07_14495</name>
</gene>
<name>A0ABS1JC53_9BACL</name>
<sequence>MSGNDFIWYLLFFVSIFISGFAITLRLHGYIRKRDDLVFININHIKKLLLPTVKHWYVPITFAIIVSLRIYPNDNTHQSSIFQVIVFASITLLLTTLIRSYINNARNSIFITGLVGLPVLLYIIYYQVFLVTFYQIAGKGNLKIGALVLFSPILMIPLVYFVKSILDRPNDKRLVAIFGILLFIITETYFLYVLGLVNLSYTHPEYFAVFNTQSLLSRSINILISGCNSLFQYPDNPFDHPGLVASYLIGYIYHLSFVAFFVSYLSSVLKENRPPDIA</sequence>
<reference evidence="2 3" key="1">
    <citation type="submission" date="2021-01" db="EMBL/GenBank/DDBJ databases">
        <title>Tumebacillus sp. strain ITR2 16S ribosomal RNA gene Genome sequencing and assembly.</title>
        <authorList>
            <person name="Kang M."/>
        </authorList>
    </citation>
    <scope>NUCLEOTIDE SEQUENCE [LARGE SCALE GENOMIC DNA]</scope>
    <source>
        <strain evidence="2 3">ITR2</strain>
    </source>
</reference>
<accession>A0ABS1JC53</accession>
<organism evidence="2 3">
    <name type="scientific">Tumebacillus amylolyticus</name>
    <dbReference type="NCBI Taxonomy" id="2801339"/>
    <lineage>
        <taxon>Bacteria</taxon>
        <taxon>Bacillati</taxon>
        <taxon>Bacillota</taxon>
        <taxon>Bacilli</taxon>
        <taxon>Bacillales</taxon>
        <taxon>Alicyclobacillaceae</taxon>
        <taxon>Tumebacillus</taxon>
    </lineage>
</organism>
<protein>
    <submittedName>
        <fullName evidence="2">Uncharacterized protein</fullName>
    </submittedName>
</protein>
<dbReference type="EMBL" id="JAEQNB010000004">
    <property type="protein sequence ID" value="MBL0387847.1"/>
    <property type="molecule type" value="Genomic_DNA"/>
</dbReference>
<feature type="transmembrane region" description="Helical" evidence="1">
    <location>
        <begin position="48"/>
        <end position="68"/>
    </location>
</feature>
<feature type="transmembrane region" description="Helical" evidence="1">
    <location>
        <begin position="244"/>
        <end position="265"/>
    </location>
</feature>
<feature type="transmembrane region" description="Helical" evidence="1">
    <location>
        <begin position="109"/>
        <end position="136"/>
    </location>
</feature>
<keyword evidence="3" id="KW-1185">Reference proteome</keyword>
<keyword evidence="1" id="KW-0472">Membrane</keyword>
<evidence type="ECO:0000313" key="3">
    <source>
        <dbReference type="Proteomes" id="UP000602284"/>
    </source>
</evidence>